<evidence type="ECO:0000313" key="2">
    <source>
        <dbReference type="EMBL" id="KDN45219.1"/>
    </source>
</evidence>
<feature type="region of interest" description="Disordered" evidence="1">
    <location>
        <begin position="1"/>
        <end position="73"/>
    </location>
</feature>
<organism evidence="2 3">
    <name type="scientific">Tilletiaria anomala (strain ATCC 24038 / CBS 436.72 / UBC 951)</name>
    <dbReference type="NCBI Taxonomy" id="1037660"/>
    <lineage>
        <taxon>Eukaryota</taxon>
        <taxon>Fungi</taxon>
        <taxon>Dikarya</taxon>
        <taxon>Basidiomycota</taxon>
        <taxon>Ustilaginomycotina</taxon>
        <taxon>Exobasidiomycetes</taxon>
        <taxon>Georgefischeriales</taxon>
        <taxon>Tilletiariaceae</taxon>
        <taxon>Tilletiaria</taxon>
    </lineage>
</organism>
<keyword evidence="3" id="KW-1185">Reference proteome</keyword>
<dbReference type="RefSeq" id="XP_013243076.1">
    <property type="nucleotide sequence ID" value="XM_013387622.1"/>
</dbReference>
<dbReference type="AlphaFoldDB" id="A0A066W2A7"/>
<dbReference type="GeneID" id="25264489"/>
<name>A0A066W2A7_TILAU</name>
<evidence type="ECO:0000256" key="1">
    <source>
        <dbReference type="SAM" id="MobiDB-lite"/>
    </source>
</evidence>
<dbReference type="Proteomes" id="UP000027361">
    <property type="component" value="Unassembled WGS sequence"/>
</dbReference>
<dbReference type="EMBL" id="JMSN01000044">
    <property type="protein sequence ID" value="KDN45219.1"/>
    <property type="molecule type" value="Genomic_DNA"/>
</dbReference>
<sequence>MTSRVAKQFAALDPSTPARKVGSEGALRTKRVHAMQRDSKRAHLQQQQQKRSGREGGRLKAHTSDMHEPASSTCAADLSTLTLKLRSPIQRRTFQPTFRALQHEDQAGSSAESSDEDKDGAVDDRAHDLAPEDDQAERIENEKLKRDRAYVERAKDITSSIGGARVLLGADPGL</sequence>
<comment type="caution">
    <text evidence="2">The sequence shown here is derived from an EMBL/GenBank/DDBJ whole genome shotgun (WGS) entry which is preliminary data.</text>
</comment>
<evidence type="ECO:0000313" key="3">
    <source>
        <dbReference type="Proteomes" id="UP000027361"/>
    </source>
</evidence>
<dbReference type="InParanoid" id="A0A066W2A7"/>
<protein>
    <submittedName>
        <fullName evidence="2">Uncharacterized protein</fullName>
    </submittedName>
</protein>
<dbReference type="HOGENOM" id="CLU_1541177_0_0_1"/>
<feature type="compositionally biased region" description="Basic and acidic residues" evidence="1">
    <location>
        <begin position="119"/>
        <end position="149"/>
    </location>
</feature>
<gene>
    <name evidence="2" type="ORF">K437DRAFT_256666</name>
</gene>
<accession>A0A066W2A7</accession>
<reference evidence="2 3" key="1">
    <citation type="submission" date="2014-05" db="EMBL/GenBank/DDBJ databases">
        <title>Draft genome sequence of a rare smut relative, Tilletiaria anomala UBC 951.</title>
        <authorList>
            <consortium name="DOE Joint Genome Institute"/>
            <person name="Toome M."/>
            <person name="Kuo A."/>
            <person name="Henrissat B."/>
            <person name="Lipzen A."/>
            <person name="Tritt A."/>
            <person name="Yoshinaga Y."/>
            <person name="Zane M."/>
            <person name="Barry K."/>
            <person name="Grigoriev I.V."/>
            <person name="Spatafora J.W."/>
            <person name="Aimea M.C."/>
        </authorList>
    </citation>
    <scope>NUCLEOTIDE SEQUENCE [LARGE SCALE GENOMIC DNA]</scope>
    <source>
        <strain evidence="2 3">UBC 951</strain>
    </source>
</reference>
<proteinExistence type="predicted"/>
<feature type="region of interest" description="Disordered" evidence="1">
    <location>
        <begin position="94"/>
        <end position="149"/>
    </location>
</feature>
<feature type="compositionally biased region" description="Basic and acidic residues" evidence="1">
    <location>
        <begin position="52"/>
        <end position="68"/>
    </location>
</feature>